<evidence type="ECO:0000256" key="1">
    <source>
        <dbReference type="SAM" id="MobiDB-lite"/>
    </source>
</evidence>
<feature type="region of interest" description="Disordered" evidence="1">
    <location>
        <begin position="1"/>
        <end position="61"/>
    </location>
</feature>
<dbReference type="AlphaFoldDB" id="A0A423WI97"/>
<protein>
    <submittedName>
        <fullName evidence="2">Uncharacterized protein</fullName>
    </submittedName>
</protein>
<dbReference type="Proteomes" id="UP000283895">
    <property type="component" value="Unassembled WGS sequence"/>
</dbReference>
<sequence>MEPITAPATTDYPHHQDRKKGHGNMARRLLFPRASGLPRGKVRRAGASENASKTDVWSLDM</sequence>
<gene>
    <name evidence="2" type="ORF">VMCG_05789</name>
</gene>
<dbReference type="OrthoDB" id="5193368at2759"/>
<reference evidence="2 3" key="1">
    <citation type="submission" date="2015-09" db="EMBL/GenBank/DDBJ databases">
        <title>Host preference determinants of Valsa canker pathogens revealed by comparative genomics.</title>
        <authorList>
            <person name="Yin Z."/>
            <person name="Huang L."/>
        </authorList>
    </citation>
    <scope>NUCLEOTIDE SEQUENCE [LARGE SCALE GENOMIC DNA]</scope>
    <source>
        <strain evidence="2 3">03-1</strain>
    </source>
</reference>
<comment type="caution">
    <text evidence="2">The sequence shown here is derived from an EMBL/GenBank/DDBJ whole genome shotgun (WGS) entry which is preliminary data.</text>
</comment>
<evidence type="ECO:0000313" key="3">
    <source>
        <dbReference type="Proteomes" id="UP000283895"/>
    </source>
</evidence>
<evidence type="ECO:0000313" key="2">
    <source>
        <dbReference type="EMBL" id="ROW03109.1"/>
    </source>
</evidence>
<proteinExistence type="predicted"/>
<accession>A0A423WI97</accession>
<keyword evidence="3" id="KW-1185">Reference proteome</keyword>
<name>A0A423WI97_9PEZI</name>
<organism evidence="2 3">
    <name type="scientific">Cytospora schulzeri</name>
    <dbReference type="NCBI Taxonomy" id="448051"/>
    <lineage>
        <taxon>Eukaryota</taxon>
        <taxon>Fungi</taxon>
        <taxon>Dikarya</taxon>
        <taxon>Ascomycota</taxon>
        <taxon>Pezizomycotina</taxon>
        <taxon>Sordariomycetes</taxon>
        <taxon>Sordariomycetidae</taxon>
        <taxon>Diaporthales</taxon>
        <taxon>Cytosporaceae</taxon>
        <taxon>Cytospora</taxon>
    </lineage>
</organism>
<dbReference type="EMBL" id="LKEA01000016">
    <property type="protein sequence ID" value="ROW03109.1"/>
    <property type="molecule type" value="Genomic_DNA"/>
</dbReference>